<accession>A0A7Y9EX89</accession>
<evidence type="ECO:0000256" key="1">
    <source>
        <dbReference type="SAM" id="MobiDB-lite"/>
    </source>
</evidence>
<feature type="compositionally biased region" description="Basic and acidic residues" evidence="1">
    <location>
        <begin position="22"/>
        <end position="50"/>
    </location>
</feature>
<sequence length="231" mass="24831">MLATRAERPATGDTSGYQTSRHSADPDLLEQRTRIKAVDNPDHRASRGYRDGMPTRSFQPTVLAGALLLGLVALGGCAATPDETTPTSSPVFASEDDAFAAAEVTYLEYMETFNSIDFTDEDTFAPHLDLTVGELRDEERKSLSEMHANGTQVTGAASVKWFRGLDVYADGLISARVCTDVSQTELVDSSGRSLTSASRPTLVATEVSFVTSNGVLLLSDERPVEDESCIS</sequence>
<name>A0A7Y9EX89_9MICO</name>
<proteinExistence type="predicted"/>
<gene>
    <name evidence="2" type="ORF">BKA02_002703</name>
</gene>
<feature type="compositionally biased region" description="Polar residues" evidence="1">
    <location>
        <begin position="12"/>
        <end position="21"/>
    </location>
</feature>
<feature type="compositionally biased region" description="Basic and acidic residues" evidence="1">
    <location>
        <begin position="1"/>
        <end position="10"/>
    </location>
</feature>
<evidence type="ECO:0000313" key="3">
    <source>
        <dbReference type="Proteomes" id="UP000552045"/>
    </source>
</evidence>
<dbReference type="Proteomes" id="UP000552045">
    <property type="component" value="Unassembled WGS sequence"/>
</dbReference>
<dbReference type="RefSeq" id="WP_179434851.1">
    <property type="nucleotide sequence ID" value="NZ_BAABLC010000004.1"/>
</dbReference>
<organism evidence="2 3">
    <name type="scientific">Microbacterium pseudoresistens</name>
    <dbReference type="NCBI Taxonomy" id="640634"/>
    <lineage>
        <taxon>Bacteria</taxon>
        <taxon>Bacillati</taxon>
        <taxon>Actinomycetota</taxon>
        <taxon>Actinomycetes</taxon>
        <taxon>Micrococcales</taxon>
        <taxon>Microbacteriaceae</taxon>
        <taxon>Microbacterium</taxon>
    </lineage>
</organism>
<keyword evidence="3" id="KW-1185">Reference proteome</keyword>
<reference evidence="2 3" key="1">
    <citation type="submission" date="2020-07" db="EMBL/GenBank/DDBJ databases">
        <title>Sequencing the genomes of 1000 actinobacteria strains.</title>
        <authorList>
            <person name="Klenk H.-P."/>
        </authorList>
    </citation>
    <scope>NUCLEOTIDE SEQUENCE [LARGE SCALE GENOMIC DNA]</scope>
    <source>
        <strain evidence="2 3">DSM 22185</strain>
    </source>
</reference>
<protein>
    <submittedName>
        <fullName evidence="2">Uncharacterized protein</fullName>
    </submittedName>
</protein>
<feature type="region of interest" description="Disordered" evidence="1">
    <location>
        <begin position="1"/>
        <end position="54"/>
    </location>
</feature>
<comment type="caution">
    <text evidence="2">The sequence shown here is derived from an EMBL/GenBank/DDBJ whole genome shotgun (WGS) entry which is preliminary data.</text>
</comment>
<dbReference type="EMBL" id="JACCBH010000001">
    <property type="protein sequence ID" value="NYD55648.1"/>
    <property type="molecule type" value="Genomic_DNA"/>
</dbReference>
<evidence type="ECO:0000313" key="2">
    <source>
        <dbReference type="EMBL" id="NYD55648.1"/>
    </source>
</evidence>
<dbReference type="AlphaFoldDB" id="A0A7Y9EX89"/>